<organism evidence="5 6">
    <name type="scientific">Stomatobaculum longum</name>
    <dbReference type="NCBI Taxonomy" id="796942"/>
    <lineage>
        <taxon>Bacteria</taxon>
        <taxon>Bacillati</taxon>
        <taxon>Bacillota</taxon>
        <taxon>Clostridia</taxon>
        <taxon>Lachnospirales</taxon>
        <taxon>Lachnospiraceae</taxon>
        <taxon>Stomatobaculum</taxon>
    </lineage>
</organism>
<feature type="region of interest" description="Disordered" evidence="2">
    <location>
        <begin position="1"/>
        <end position="22"/>
    </location>
</feature>
<dbReference type="PANTHER" id="PTHR33392:SF6">
    <property type="entry name" value="POLYISOPRENYL-TEICHOIC ACID--PEPTIDOGLYCAN TEICHOIC ACID TRANSFERASE TAGU"/>
    <property type="match status" value="1"/>
</dbReference>
<keyword evidence="3" id="KW-0472">Membrane</keyword>
<gene>
    <name evidence="5" type="ORF">HMPREF9623_00772</name>
</gene>
<evidence type="ECO:0000256" key="3">
    <source>
        <dbReference type="SAM" id="Phobius"/>
    </source>
</evidence>
<evidence type="ECO:0000313" key="6">
    <source>
        <dbReference type="Proteomes" id="UP000018466"/>
    </source>
</evidence>
<feature type="compositionally biased region" description="Basic and acidic residues" evidence="2">
    <location>
        <begin position="399"/>
        <end position="412"/>
    </location>
</feature>
<dbReference type="RefSeq" id="WP_009532605.1">
    <property type="nucleotide sequence ID" value="NZ_JH590862.1"/>
</dbReference>
<keyword evidence="3" id="KW-0812">Transmembrane</keyword>
<accession>A0AA37DGI2</accession>
<proteinExistence type="inferred from homology"/>
<dbReference type="Pfam" id="PF03816">
    <property type="entry name" value="LytR_cpsA_psr"/>
    <property type="match status" value="1"/>
</dbReference>
<protein>
    <recommendedName>
        <fullName evidence="4">Cell envelope-related transcriptional attenuator domain-containing protein</fullName>
    </recommendedName>
</protein>
<keyword evidence="6" id="KW-1185">Reference proteome</keyword>
<feature type="compositionally biased region" description="Polar residues" evidence="2">
    <location>
        <begin position="432"/>
        <end position="445"/>
    </location>
</feature>
<dbReference type="InterPro" id="IPR050922">
    <property type="entry name" value="LytR/CpsA/Psr_CW_biosynth"/>
</dbReference>
<evidence type="ECO:0000313" key="5">
    <source>
        <dbReference type="EMBL" id="EHO17173.1"/>
    </source>
</evidence>
<dbReference type="AlphaFoldDB" id="A0AA37DGI2"/>
<feature type="transmembrane region" description="Helical" evidence="3">
    <location>
        <begin position="37"/>
        <end position="57"/>
    </location>
</feature>
<feature type="compositionally biased region" description="Polar residues" evidence="2">
    <location>
        <begin position="507"/>
        <end position="517"/>
    </location>
</feature>
<dbReference type="GeneID" id="86940548"/>
<sequence length="517" mass="56820">MENELQEPQRGRSRKKAEAAVAEKTPKSAKAIKRRRFIIMAVLEVFVLLAIFAYAYLLKQYSKIQRPVFEVKNVENTELTTDDIAKMKGYWNIAAFGVDSRDSSVGRGNNADVIMIVSINRENGEIRIASVFRDSYLSLANGNYNKINQAYAVGGPELAVKALNQNLDLNITDYVTFNWKAVATGINILGGVDIDLTQPEFKYINSYITETVKGTKIGSVQLTHAGMNHLDGIQAVAYARLRYMDNDYTRTERQRRVLELCVQKAKQADPATLSNLAGNLLSMVATSLTWDDGMSLATNVKKYSIVETIGFPMDRREINMGFKGACVIPNTLEKNVKDLHTFLFGGEEYTVSNQVQEIDNHIASDIARYRGRSEERKYKAKMREYNEGEETTAARKRNSSTEEETRRSRSETESGSSASSKSTREESESGSARETSAEATDSRGNVITGPGAKSSSAARESSSTAENGTVRESSRAAGESSAARETTAAETSAQVTTREVTTAAAPSETNGPAANEE</sequence>
<comment type="similarity">
    <text evidence="1">Belongs to the LytR/CpsA/Psr (LCP) family.</text>
</comment>
<dbReference type="Gene3D" id="3.40.630.190">
    <property type="entry name" value="LCP protein"/>
    <property type="match status" value="1"/>
</dbReference>
<keyword evidence="3" id="KW-1133">Transmembrane helix</keyword>
<feature type="compositionally biased region" description="Low complexity" evidence="2">
    <location>
        <begin position="452"/>
        <end position="465"/>
    </location>
</feature>
<dbReference type="NCBIfam" id="TIGR00350">
    <property type="entry name" value="lytR_cpsA_psr"/>
    <property type="match status" value="1"/>
</dbReference>
<feature type="region of interest" description="Disordered" evidence="2">
    <location>
        <begin position="374"/>
        <end position="517"/>
    </location>
</feature>
<comment type="caution">
    <text evidence="5">The sequence shown here is derived from an EMBL/GenBank/DDBJ whole genome shotgun (WGS) entry which is preliminary data.</text>
</comment>
<dbReference type="PANTHER" id="PTHR33392">
    <property type="entry name" value="POLYISOPRENYL-TEICHOIC ACID--PEPTIDOGLYCAN TEICHOIC ACID TRANSFERASE TAGU"/>
    <property type="match status" value="1"/>
</dbReference>
<dbReference type="Proteomes" id="UP000018466">
    <property type="component" value="Unassembled WGS sequence"/>
</dbReference>
<feature type="compositionally biased region" description="Low complexity" evidence="2">
    <location>
        <begin position="475"/>
        <end position="493"/>
    </location>
</feature>
<feature type="domain" description="Cell envelope-related transcriptional attenuator" evidence="4">
    <location>
        <begin position="110"/>
        <end position="266"/>
    </location>
</feature>
<evidence type="ECO:0000256" key="2">
    <source>
        <dbReference type="SAM" id="MobiDB-lite"/>
    </source>
</evidence>
<evidence type="ECO:0000256" key="1">
    <source>
        <dbReference type="ARBA" id="ARBA00006068"/>
    </source>
</evidence>
<name>A0AA37DGI2_9FIRM</name>
<reference evidence="5 6" key="1">
    <citation type="submission" date="2011-10" db="EMBL/GenBank/DDBJ databases">
        <title>The Genome Sequence of Lachnospiraceae bacterium ACC2.</title>
        <authorList>
            <consortium name="The Broad Institute Genome Sequencing Platform"/>
            <person name="Earl A."/>
            <person name="Ward D."/>
            <person name="Feldgarden M."/>
            <person name="Gevers D."/>
            <person name="Sizova M."/>
            <person name="Hazen A."/>
            <person name="Epstein S."/>
            <person name="Young S.K."/>
            <person name="Zeng Q."/>
            <person name="Gargeya S."/>
            <person name="Fitzgerald M."/>
            <person name="Haas B."/>
            <person name="Abouelleil A."/>
            <person name="Alvarado L."/>
            <person name="Arachchi H.M."/>
            <person name="Berlin A."/>
            <person name="Brown A."/>
            <person name="Chapman S.B."/>
            <person name="Chen Z."/>
            <person name="Dunbar C."/>
            <person name="Freedman E."/>
            <person name="Gearin G."/>
            <person name="Goldberg J."/>
            <person name="Griggs A."/>
            <person name="Gujja S."/>
            <person name="Heiman D."/>
            <person name="Howarth C."/>
            <person name="Larson L."/>
            <person name="Lui A."/>
            <person name="MacDonald P.J.P."/>
            <person name="Montmayeur A."/>
            <person name="Murphy C."/>
            <person name="Neiman D."/>
            <person name="Pearson M."/>
            <person name="Priest M."/>
            <person name="Roberts A."/>
            <person name="Saif S."/>
            <person name="Shea T."/>
            <person name="Shenoy N."/>
            <person name="Sisk P."/>
            <person name="Stolte C."/>
            <person name="Sykes S."/>
            <person name="Wortman J."/>
            <person name="Nusbaum C."/>
            <person name="Birren B."/>
        </authorList>
    </citation>
    <scope>NUCLEOTIDE SEQUENCE [LARGE SCALE GENOMIC DNA]</scope>
    <source>
        <strain evidence="5 6">ACC2</strain>
    </source>
</reference>
<feature type="compositionally biased region" description="Basic and acidic residues" evidence="2">
    <location>
        <begin position="374"/>
        <end position="386"/>
    </location>
</feature>
<dbReference type="EMBL" id="AGEL01000006">
    <property type="protein sequence ID" value="EHO17173.1"/>
    <property type="molecule type" value="Genomic_DNA"/>
</dbReference>
<dbReference type="InterPro" id="IPR004474">
    <property type="entry name" value="LytR_CpsA_psr"/>
</dbReference>
<evidence type="ECO:0000259" key="4">
    <source>
        <dbReference type="Pfam" id="PF03816"/>
    </source>
</evidence>